<reference evidence="2" key="1">
    <citation type="journal article" date="2023" name="Plant J.">
        <title>The genome of the king protea, Protea cynaroides.</title>
        <authorList>
            <person name="Chang J."/>
            <person name="Duong T.A."/>
            <person name="Schoeman C."/>
            <person name="Ma X."/>
            <person name="Roodt D."/>
            <person name="Barker N."/>
            <person name="Li Z."/>
            <person name="Van de Peer Y."/>
            <person name="Mizrachi E."/>
        </authorList>
    </citation>
    <scope>NUCLEOTIDE SEQUENCE</scope>
    <source>
        <tissue evidence="2">Young leaves</tissue>
    </source>
</reference>
<dbReference type="EMBL" id="JAMYWD010000010">
    <property type="protein sequence ID" value="KAJ4957994.1"/>
    <property type="molecule type" value="Genomic_DNA"/>
</dbReference>
<proteinExistence type="predicted"/>
<organism evidence="2 3">
    <name type="scientific">Protea cynaroides</name>
    <dbReference type="NCBI Taxonomy" id="273540"/>
    <lineage>
        <taxon>Eukaryota</taxon>
        <taxon>Viridiplantae</taxon>
        <taxon>Streptophyta</taxon>
        <taxon>Embryophyta</taxon>
        <taxon>Tracheophyta</taxon>
        <taxon>Spermatophyta</taxon>
        <taxon>Magnoliopsida</taxon>
        <taxon>Proteales</taxon>
        <taxon>Proteaceae</taxon>
        <taxon>Protea</taxon>
    </lineage>
</organism>
<dbReference type="Proteomes" id="UP001141806">
    <property type="component" value="Unassembled WGS sequence"/>
</dbReference>
<evidence type="ECO:0000313" key="3">
    <source>
        <dbReference type="Proteomes" id="UP001141806"/>
    </source>
</evidence>
<name>A0A9Q0JZ70_9MAGN</name>
<evidence type="ECO:0000256" key="1">
    <source>
        <dbReference type="SAM" id="Phobius"/>
    </source>
</evidence>
<protein>
    <submittedName>
        <fullName evidence="2">Uncharacterized protein</fullName>
    </submittedName>
</protein>
<comment type="caution">
    <text evidence="2">The sequence shown here is derived from an EMBL/GenBank/DDBJ whole genome shotgun (WGS) entry which is preliminary data.</text>
</comment>
<gene>
    <name evidence="2" type="ORF">NE237_025105</name>
</gene>
<feature type="transmembrane region" description="Helical" evidence="1">
    <location>
        <begin position="41"/>
        <end position="59"/>
    </location>
</feature>
<dbReference type="AlphaFoldDB" id="A0A9Q0JZ70"/>
<evidence type="ECO:0000313" key="2">
    <source>
        <dbReference type="EMBL" id="KAJ4957994.1"/>
    </source>
</evidence>
<keyword evidence="1" id="KW-1133">Transmembrane helix</keyword>
<keyword evidence="1" id="KW-0812">Transmembrane</keyword>
<sequence length="100" mass="11259">MERSSPSCLDLWVSSVMSGGNGKGALVNSCTQHREVKMFSILYYIICLFLLPGLFTEYFRLTITPLNLVAVAFNFDVSSTHYISHKNMYNFLVILLASVL</sequence>
<keyword evidence="3" id="KW-1185">Reference proteome</keyword>
<keyword evidence="1" id="KW-0472">Membrane</keyword>
<accession>A0A9Q0JZ70</accession>